<reference evidence="2" key="1">
    <citation type="submission" date="2016-11" db="EMBL/GenBank/DDBJ databases">
        <title>Draft Genome Sequence of Marinobacter hydrocarbonoclasticus strain STW2, a polyaromatic aromatic hydrocarbon degrading and denitrifying bacterium from rhizosphere of Seagrass Enhalus acodoides.</title>
        <authorList>
            <person name="Ling J."/>
            <person name="Dong J."/>
        </authorList>
    </citation>
    <scope>NUCLEOTIDE SEQUENCE [LARGE SCALE GENOMIC DNA]</scope>
    <source>
        <strain evidence="2">STW2</strain>
    </source>
</reference>
<dbReference type="EMBL" id="MPKY01000003">
    <property type="protein sequence ID" value="OJS98526.1"/>
    <property type="molecule type" value="Genomic_DNA"/>
</dbReference>
<proteinExistence type="predicted"/>
<dbReference type="AlphaFoldDB" id="A0A1M2UT88"/>
<comment type="caution">
    <text evidence="2">The sequence shown here is derived from an EMBL/GenBank/DDBJ whole genome shotgun (WGS) entry which is preliminary data.</text>
</comment>
<dbReference type="RefSeq" id="WP_058090038.1">
    <property type="nucleotide sequence ID" value="NZ_MPKY01000003.1"/>
</dbReference>
<keyword evidence="3" id="KW-1185">Reference proteome</keyword>
<organism evidence="2 3">
    <name type="scientific">Marinobacter nauticus</name>
    <name type="common">Marinobacter hydrocarbonoclasticus</name>
    <name type="synonym">Marinobacter aquaeolei</name>
    <dbReference type="NCBI Taxonomy" id="2743"/>
    <lineage>
        <taxon>Bacteria</taxon>
        <taxon>Pseudomonadati</taxon>
        <taxon>Pseudomonadota</taxon>
        <taxon>Gammaproteobacteria</taxon>
        <taxon>Pseudomonadales</taxon>
        <taxon>Marinobacteraceae</taxon>
        <taxon>Marinobacter</taxon>
    </lineage>
</organism>
<gene>
    <name evidence="2" type="ORF">BEE62_15990</name>
</gene>
<accession>A0A1M2UT88</accession>
<dbReference type="NCBIfam" id="TIGR02001">
    <property type="entry name" value="gcw_chp"/>
    <property type="match status" value="1"/>
</dbReference>
<evidence type="ECO:0000313" key="3">
    <source>
        <dbReference type="Proteomes" id="UP000183986"/>
    </source>
</evidence>
<evidence type="ECO:0000313" key="2">
    <source>
        <dbReference type="EMBL" id="OJS98526.1"/>
    </source>
</evidence>
<protein>
    <submittedName>
        <fullName evidence="2">Uncharacterized protein</fullName>
    </submittedName>
</protein>
<evidence type="ECO:0000256" key="1">
    <source>
        <dbReference type="SAM" id="SignalP"/>
    </source>
</evidence>
<feature type="chain" id="PRO_5009890525" evidence="1">
    <location>
        <begin position="30"/>
        <end position="242"/>
    </location>
</feature>
<dbReference type="Proteomes" id="UP000183986">
    <property type="component" value="Unassembled WGS sequence"/>
</dbReference>
<sequence length="242" mass="25997">MKRNAYNLTASVLTASLLGTLAVPSIAHAELSANIGAVSNYMFRGLTQTEGASAIQGGVDYEDASGLYAGTWVSTIDFGDEATHELDLYFGFAGDVEGIAYDVGYIYYAYTDAPENIDFGEIYGEIGLGNFAVGVAYTAHSENQEDVFDEGDIYYYGSASLPLANDFAASFTVGYYDFDVDGKAGFEDASYVHYSASLAKDASELGEFSLNVDYADISKSDSPFGSPRADKPQVWVGWTKSF</sequence>
<keyword evidence="1" id="KW-0732">Signal</keyword>
<name>A0A1M2UT88_MARNT</name>
<dbReference type="OrthoDB" id="9793561at2"/>
<dbReference type="InterPro" id="IPR010239">
    <property type="entry name" value="CHP02001"/>
</dbReference>
<feature type="signal peptide" evidence="1">
    <location>
        <begin position="1"/>
        <end position="29"/>
    </location>
</feature>
<dbReference type="Pfam" id="PF09694">
    <property type="entry name" value="Gcw_chp"/>
    <property type="match status" value="1"/>
</dbReference>